<dbReference type="Pfam" id="PF21006">
    <property type="entry name" value="NHase_beta_N"/>
    <property type="match status" value="1"/>
</dbReference>
<dbReference type="NCBIfam" id="TIGR03888">
    <property type="entry name" value="nitrile_beta"/>
    <property type="match status" value="1"/>
</dbReference>
<gene>
    <name evidence="8" type="primary">nthB</name>
    <name evidence="8" type="ORF">ACFQ34_16695</name>
</gene>
<evidence type="ECO:0000256" key="2">
    <source>
        <dbReference type="ARBA" id="ARBA00009098"/>
    </source>
</evidence>
<comment type="function">
    <text evidence="1 5">NHase catalyzes the hydration of various nitrile compounds to the corresponding amides.</text>
</comment>
<comment type="caution">
    <text evidence="8">The sequence shown here is derived from an EMBL/GenBank/DDBJ whole genome shotgun (WGS) entry which is preliminary data.</text>
</comment>
<evidence type="ECO:0000256" key="3">
    <source>
        <dbReference type="ARBA" id="ARBA00023239"/>
    </source>
</evidence>
<accession>A0ABW3VIV7</accession>
<dbReference type="InterPro" id="IPR008990">
    <property type="entry name" value="Elect_transpt_acc-like_dom_sf"/>
</dbReference>
<protein>
    <recommendedName>
        <fullName evidence="5">Nitrile hydratase subunit beta</fullName>
        <shortName evidence="5">NHase</shortName>
        <ecNumber evidence="5">4.2.1.84</ecNumber>
    </recommendedName>
</protein>
<evidence type="ECO:0000313" key="8">
    <source>
        <dbReference type="EMBL" id="MFD1234932.1"/>
    </source>
</evidence>
<dbReference type="Pfam" id="PF02211">
    <property type="entry name" value="NHase_beta_C"/>
    <property type="match status" value="1"/>
</dbReference>
<evidence type="ECO:0000313" key="9">
    <source>
        <dbReference type="Proteomes" id="UP001597182"/>
    </source>
</evidence>
<feature type="domain" description="Nitrile hydratase beta subunit" evidence="6">
    <location>
        <begin position="132"/>
        <end position="231"/>
    </location>
</feature>
<dbReference type="InterPro" id="IPR049054">
    <property type="entry name" value="CN_hydtase_beta-like_N"/>
</dbReference>
<evidence type="ECO:0000256" key="1">
    <source>
        <dbReference type="ARBA" id="ARBA00004042"/>
    </source>
</evidence>
<dbReference type="RefSeq" id="WP_013678015.1">
    <property type="nucleotide sequence ID" value="NZ_BAABKS010000029.1"/>
</dbReference>
<reference evidence="9" key="1">
    <citation type="journal article" date="2019" name="Int. J. Syst. Evol. Microbiol.">
        <title>The Global Catalogue of Microorganisms (GCM) 10K type strain sequencing project: providing services to taxonomists for standard genome sequencing and annotation.</title>
        <authorList>
            <consortium name="The Broad Institute Genomics Platform"/>
            <consortium name="The Broad Institute Genome Sequencing Center for Infectious Disease"/>
            <person name="Wu L."/>
            <person name="Ma J."/>
        </authorList>
    </citation>
    <scope>NUCLEOTIDE SEQUENCE [LARGE SCALE GENOMIC DNA]</scope>
    <source>
        <strain evidence="9">CCUG 49018</strain>
    </source>
</reference>
<dbReference type="InterPro" id="IPR042262">
    <property type="entry name" value="CN_hydtase_beta_C"/>
</dbReference>
<evidence type="ECO:0000256" key="5">
    <source>
        <dbReference type="PIRNR" id="PIRNR001427"/>
    </source>
</evidence>
<name>A0ABW3VIV7_9PSEU</name>
<dbReference type="EMBL" id="JBHTMB010000141">
    <property type="protein sequence ID" value="MFD1234932.1"/>
    <property type="molecule type" value="Genomic_DNA"/>
</dbReference>
<dbReference type="Gene3D" id="2.30.30.50">
    <property type="match status" value="1"/>
</dbReference>
<evidence type="ECO:0000259" key="6">
    <source>
        <dbReference type="Pfam" id="PF02211"/>
    </source>
</evidence>
<sequence length="235" mass="26328">MHGPHDVGGRDGLGPVIEVFKDPDQPPFRYAFEGRMHALTAMAIAGGAFNLDEQRHGIELMPWAHYTDSNYYEHWLYSVEKLLNDKGIITHEEIDERVRTQPAGSFTANPPKPETLSPLADKMMGVLWAGTPHNVDTDQEPRFAPGDTVRVRNINVASHNRLPGYLNRAVGVVHWHHGAHHDPAASAHRQVDEPNHLYTVRFDKADLWGSEVADGQGDFHLYADLFESYLDPADA</sequence>
<keyword evidence="3 5" id="KW-0456">Lyase</keyword>
<dbReference type="InterPro" id="IPR003168">
    <property type="entry name" value="Nitrile_hydratase_bsu"/>
</dbReference>
<dbReference type="GO" id="GO:0018822">
    <property type="term" value="F:nitrile hydratase activity"/>
    <property type="evidence" value="ECO:0007669"/>
    <property type="project" value="UniProtKB-EC"/>
</dbReference>
<evidence type="ECO:0000259" key="7">
    <source>
        <dbReference type="Pfam" id="PF21006"/>
    </source>
</evidence>
<dbReference type="PIRSF" id="PIRSF001427">
    <property type="entry name" value="NHase_beta"/>
    <property type="match status" value="1"/>
</dbReference>
<dbReference type="Gene3D" id="1.10.472.20">
    <property type="entry name" value="Nitrile hydratase, beta subunit"/>
    <property type="match status" value="1"/>
</dbReference>
<dbReference type="SUPFAM" id="SSF50090">
    <property type="entry name" value="Electron transport accessory proteins"/>
    <property type="match status" value="1"/>
</dbReference>
<comment type="catalytic activity">
    <reaction evidence="4 5">
        <text>an aliphatic primary amide = an aliphatic nitrile + H2O</text>
        <dbReference type="Rhea" id="RHEA:12673"/>
        <dbReference type="ChEBI" id="CHEBI:15377"/>
        <dbReference type="ChEBI" id="CHEBI:65285"/>
        <dbReference type="ChEBI" id="CHEBI:80291"/>
        <dbReference type="EC" id="4.2.1.84"/>
    </reaction>
</comment>
<dbReference type="Proteomes" id="UP001597182">
    <property type="component" value="Unassembled WGS sequence"/>
</dbReference>
<comment type="similarity">
    <text evidence="2 5">Belongs to the nitrile hydratase subunit beta family.</text>
</comment>
<keyword evidence="9" id="KW-1185">Reference proteome</keyword>
<organism evidence="8 9">
    <name type="scientific">Pseudonocardia benzenivorans</name>
    <dbReference type="NCBI Taxonomy" id="228005"/>
    <lineage>
        <taxon>Bacteria</taxon>
        <taxon>Bacillati</taxon>
        <taxon>Actinomycetota</taxon>
        <taxon>Actinomycetes</taxon>
        <taxon>Pseudonocardiales</taxon>
        <taxon>Pseudonocardiaceae</taxon>
        <taxon>Pseudonocardia</taxon>
    </lineage>
</organism>
<feature type="domain" description="Nitrile hydratase beta subunit-like N-terminal" evidence="7">
    <location>
        <begin position="1"/>
        <end position="108"/>
    </location>
</feature>
<dbReference type="InterPro" id="IPR024690">
    <property type="entry name" value="CN_hydtase_beta_dom_C"/>
</dbReference>
<proteinExistence type="inferred from homology"/>
<evidence type="ECO:0000256" key="4">
    <source>
        <dbReference type="ARBA" id="ARBA00044877"/>
    </source>
</evidence>
<dbReference type="EC" id="4.2.1.84" evidence="5"/>